<dbReference type="EMBL" id="JASXSV010000006">
    <property type="protein sequence ID" value="MDP0588623.1"/>
    <property type="molecule type" value="Genomic_DNA"/>
</dbReference>
<evidence type="ECO:0000313" key="8">
    <source>
        <dbReference type="Proteomes" id="UP001178148"/>
    </source>
</evidence>
<feature type="transmembrane region" description="Helical" evidence="6">
    <location>
        <begin position="233"/>
        <end position="258"/>
    </location>
</feature>
<evidence type="ECO:0000256" key="5">
    <source>
        <dbReference type="ARBA" id="ARBA00023136"/>
    </source>
</evidence>
<organism evidence="7 8">
    <name type="scientific">Candidatus Endonucleibacter bathymodioli</name>
    <dbReference type="NCBI Taxonomy" id="539814"/>
    <lineage>
        <taxon>Bacteria</taxon>
        <taxon>Pseudomonadati</taxon>
        <taxon>Pseudomonadota</taxon>
        <taxon>Gammaproteobacteria</taxon>
        <taxon>Oceanospirillales</taxon>
        <taxon>Endozoicomonadaceae</taxon>
        <taxon>Candidatus Endonucleibacter</taxon>
    </lineage>
</organism>
<evidence type="ECO:0000256" key="1">
    <source>
        <dbReference type="ARBA" id="ARBA00004141"/>
    </source>
</evidence>
<accession>A0AA90NL01</accession>
<evidence type="ECO:0000256" key="3">
    <source>
        <dbReference type="ARBA" id="ARBA00022692"/>
    </source>
</evidence>
<protein>
    <submittedName>
        <fullName evidence="7">AI-2E family transporter</fullName>
    </submittedName>
</protein>
<dbReference type="Proteomes" id="UP001178148">
    <property type="component" value="Unassembled WGS sequence"/>
</dbReference>
<comment type="subcellular location">
    <subcellularLocation>
        <location evidence="1">Membrane</location>
        <topology evidence="1">Multi-pass membrane protein</topology>
    </subcellularLocation>
</comment>
<gene>
    <name evidence="7" type="ORF">QS748_05280</name>
</gene>
<feature type="transmembrane region" description="Helical" evidence="6">
    <location>
        <begin position="169"/>
        <end position="189"/>
    </location>
</feature>
<keyword evidence="3 6" id="KW-0812">Transmembrane</keyword>
<name>A0AA90NL01_9GAMM</name>
<feature type="transmembrane region" description="Helical" evidence="6">
    <location>
        <begin position="72"/>
        <end position="101"/>
    </location>
</feature>
<keyword evidence="5 6" id="KW-0472">Membrane</keyword>
<dbReference type="GO" id="GO:0055085">
    <property type="term" value="P:transmembrane transport"/>
    <property type="evidence" value="ECO:0007669"/>
    <property type="project" value="TreeGrafter"/>
</dbReference>
<dbReference type="AlphaFoldDB" id="A0AA90NL01"/>
<proteinExistence type="inferred from homology"/>
<dbReference type="GO" id="GO:0016020">
    <property type="term" value="C:membrane"/>
    <property type="evidence" value="ECO:0007669"/>
    <property type="project" value="UniProtKB-SubCell"/>
</dbReference>
<reference evidence="7 8" key="1">
    <citation type="journal article" date="2023" name="bioRxiv">
        <title>An intranuclear bacterial parasite of deep-sea mussels expresses apoptosis inhibitors acquired from its host.</title>
        <authorList>
            <person name="Gonzalez Porras M.A."/>
            <person name="Assie A."/>
            <person name="Tietjen M."/>
            <person name="Violette M."/>
            <person name="Kleiner M."/>
            <person name="Gruber-Vodicka H."/>
            <person name="Dubilier N."/>
            <person name="Leisch N."/>
        </authorList>
    </citation>
    <scope>NUCLEOTIDE SEQUENCE [LARGE SCALE GENOMIC DNA]</scope>
    <source>
        <strain evidence="7">IAP13</strain>
    </source>
</reference>
<comment type="similarity">
    <text evidence="2">Belongs to the autoinducer-2 exporter (AI-2E) (TC 2.A.86) family.</text>
</comment>
<keyword evidence="8" id="KW-1185">Reference proteome</keyword>
<dbReference type="InterPro" id="IPR002549">
    <property type="entry name" value="AI-2E-like"/>
</dbReference>
<evidence type="ECO:0000256" key="4">
    <source>
        <dbReference type="ARBA" id="ARBA00022989"/>
    </source>
</evidence>
<evidence type="ECO:0000313" key="7">
    <source>
        <dbReference type="EMBL" id="MDP0588623.1"/>
    </source>
</evidence>
<keyword evidence="4 6" id="KW-1133">Transmembrane helix</keyword>
<dbReference type="PANTHER" id="PTHR21716:SF64">
    <property type="entry name" value="AI-2 TRANSPORT PROTEIN TQSA"/>
    <property type="match status" value="1"/>
</dbReference>
<evidence type="ECO:0000256" key="6">
    <source>
        <dbReference type="SAM" id="Phobius"/>
    </source>
</evidence>
<dbReference type="PANTHER" id="PTHR21716">
    <property type="entry name" value="TRANSMEMBRANE PROTEIN"/>
    <property type="match status" value="1"/>
</dbReference>
<feature type="transmembrane region" description="Helical" evidence="6">
    <location>
        <begin position="290"/>
        <end position="314"/>
    </location>
</feature>
<dbReference type="Pfam" id="PF01594">
    <property type="entry name" value="AI-2E_transport"/>
    <property type="match status" value="1"/>
</dbReference>
<comment type="caution">
    <text evidence="7">The sequence shown here is derived from an EMBL/GenBank/DDBJ whole genome shotgun (WGS) entry which is preliminary data.</text>
</comment>
<evidence type="ECO:0000256" key="2">
    <source>
        <dbReference type="ARBA" id="ARBA00009773"/>
    </source>
</evidence>
<feature type="transmembrane region" description="Helical" evidence="6">
    <location>
        <begin position="27"/>
        <end position="60"/>
    </location>
</feature>
<feature type="transmembrane region" description="Helical" evidence="6">
    <location>
        <begin position="264"/>
        <end position="283"/>
    </location>
</feature>
<sequence length="375" mass="41036">MVMDIRINSDVNTEKVGKNIMTIQQRWMLVAVTLAIGISLHFLSEILAPFVISIVLAYIGDSLAGRLEGLGLSRVLVITFVFIVIFFMIIIALLVVVPLVFQQLKALIQLLPLWESWLHTNVWPLVNKYLDLDPKLFDLSGIAKKLASEWQRGGGSLAHIGLSVTRSSIVLAGFLANVLLVPVVTFYLLRDWGEMMSKLRMIMPRNIEAVAVDLATSCDYVLAAFLKGQLVVMLILAGVYSIGLTLVGLKFAVLIGVLAGLASIIPYMGFILGFTTALVVALFQFDTTGPLVVVTAVYLFGQALEGWILTPYLVGDKIGLHPVAVIFALMVGGHLYGFVGMLIALPVAAIIMVLLGHLHQNYRESHFYNAESLDK</sequence>
<feature type="transmembrane region" description="Helical" evidence="6">
    <location>
        <begin position="334"/>
        <end position="355"/>
    </location>
</feature>